<dbReference type="InterPro" id="IPR041657">
    <property type="entry name" value="HTH_17"/>
</dbReference>
<dbReference type="InterPro" id="IPR009061">
    <property type="entry name" value="DNA-bd_dom_put_sf"/>
</dbReference>
<protein>
    <submittedName>
        <fullName evidence="2">Helix-turn-helix domain-containing protein</fullName>
    </submittedName>
</protein>
<name>A0A7C9JSZ0_9GAMM</name>
<accession>A0A7C9JSZ0</accession>
<organism evidence="2 3">
    <name type="scientific">Vreelandella alkaliphila</name>
    <dbReference type="NCBI Taxonomy" id="272774"/>
    <lineage>
        <taxon>Bacteria</taxon>
        <taxon>Pseudomonadati</taxon>
        <taxon>Pseudomonadota</taxon>
        <taxon>Gammaproteobacteria</taxon>
        <taxon>Oceanospirillales</taxon>
        <taxon>Halomonadaceae</taxon>
        <taxon>Vreelandella</taxon>
    </lineage>
</organism>
<dbReference type="Proteomes" id="UP000480312">
    <property type="component" value="Unassembled WGS sequence"/>
</dbReference>
<evidence type="ECO:0000313" key="3">
    <source>
        <dbReference type="Proteomes" id="UP000480312"/>
    </source>
</evidence>
<feature type="domain" description="Helix-turn-helix" evidence="1">
    <location>
        <begin position="3"/>
        <end position="55"/>
    </location>
</feature>
<sequence>MAYLTAKQVAERLGVSINTVWRWVREQDDFPKPKKLGEKTTRWRLADVDNWANDRERV</sequence>
<evidence type="ECO:0000313" key="2">
    <source>
        <dbReference type="EMBL" id="NDL70904.1"/>
    </source>
</evidence>
<gene>
    <name evidence="2" type="ORF">GPL32_10360</name>
</gene>
<dbReference type="Pfam" id="PF12728">
    <property type="entry name" value="HTH_17"/>
    <property type="match status" value="1"/>
</dbReference>
<dbReference type="OrthoDB" id="5297660at2"/>
<comment type="caution">
    <text evidence="2">The sequence shown here is derived from an EMBL/GenBank/DDBJ whole genome shotgun (WGS) entry which is preliminary data.</text>
</comment>
<dbReference type="Gene3D" id="1.10.238.160">
    <property type="match status" value="1"/>
</dbReference>
<dbReference type="RefSeq" id="WP_162218781.1">
    <property type="nucleotide sequence ID" value="NZ_JAAEHK010000012.1"/>
</dbReference>
<evidence type="ECO:0000259" key="1">
    <source>
        <dbReference type="Pfam" id="PF12728"/>
    </source>
</evidence>
<dbReference type="AlphaFoldDB" id="A0A7C9JSZ0"/>
<proteinExistence type="predicted"/>
<dbReference type="SUPFAM" id="SSF46955">
    <property type="entry name" value="Putative DNA-binding domain"/>
    <property type="match status" value="1"/>
</dbReference>
<reference evidence="2 3" key="1">
    <citation type="submission" date="2020-01" db="EMBL/GenBank/DDBJ databases">
        <title>Whole genome sequencing of Halomonas alkaliphila strain LS44.</title>
        <authorList>
            <person name="Kumar S."/>
            <person name="Paul D."/>
            <person name="Shouche Y."/>
            <person name="Suryavanshi M.V."/>
        </authorList>
    </citation>
    <scope>NUCLEOTIDE SEQUENCE [LARGE SCALE GENOMIC DNA]</scope>
    <source>
        <strain evidence="2 3">LS44</strain>
    </source>
</reference>
<dbReference type="EMBL" id="JAAEHK010000012">
    <property type="protein sequence ID" value="NDL70904.1"/>
    <property type="molecule type" value="Genomic_DNA"/>
</dbReference>